<dbReference type="EMBL" id="VCHE01000025">
    <property type="protein sequence ID" value="KAB2576342.1"/>
    <property type="molecule type" value="Genomic_DNA"/>
</dbReference>
<dbReference type="InterPro" id="IPR002885">
    <property type="entry name" value="PPR_rpt"/>
</dbReference>
<protein>
    <submittedName>
        <fullName evidence="3">Pentatricopeptide repeat-containing protein</fullName>
    </submittedName>
</protein>
<dbReference type="GO" id="GO:0007005">
    <property type="term" value="P:mitochondrion organization"/>
    <property type="evidence" value="ECO:0007669"/>
    <property type="project" value="TreeGrafter"/>
</dbReference>
<dbReference type="Pfam" id="PF13812">
    <property type="entry name" value="PPR_3"/>
    <property type="match status" value="1"/>
</dbReference>
<dbReference type="PROSITE" id="PS51375">
    <property type="entry name" value="PPR"/>
    <property type="match status" value="1"/>
</dbReference>
<dbReference type="PANTHER" id="PTHR47934">
    <property type="entry name" value="PENTATRICOPEPTIDE REPEAT-CONTAINING PROTEIN PET309, MITOCHONDRIAL"/>
    <property type="match status" value="1"/>
</dbReference>
<proteinExistence type="predicted"/>
<comment type="caution">
    <text evidence="3">The sequence shown here is derived from an EMBL/GenBank/DDBJ whole genome shotgun (WGS) entry which is preliminary data.</text>
</comment>
<feature type="region of interest" description="Disordered" evidence="2">
    <location>
        <begin position="84"/>
        <end position="143"/>
    </location>
</feature>
<dbReference type="GO" id="GO:0006396">
    <property type="term" value="P:RNA processing"/>
    <property type="evidence" value="ECO:0007669"/>
    <property type="project" value="TreeGrafter"/>
</dbReference>
<sequence>MLHSSFWHHGAGDLDLPAWWASVLQPSDSQPHDSAAANGRSATGQDGLFLDFLYPAKTLALMHRLSSFGWESWQARQVRVATPGRARHFSSKASGSGDEPDDPAPPSNGDPSIRYDAFGPIENSDAGYAPDPESDDFFGDMPAGDLAKTDSAGYRDDLGKQSDSARYLDHLGAESDSDFYLDKLEKDKEWVHQVDNPAETLRSHLEAGESDSSVVWNLWKRVDETSRTPDLSATVLEYLSSVRPFPQTLASEVIAIFDALDVKDRRASSYRGAIRSHLLKRKLGRAALIHKHGIESGHALRGNIGTSDLLAFAIAKKEWQLAIEAYAEITSVVRPMQEFWGQAEKNMRLSFLVESLLVHFRRMRLMTGRELEEQDQIRTFAAEFGAQAITQFAPEARSPASGRNLYRLIMRLKQNRSLESRHFERALEGILESATIKNTGVLSLAVRKLFHMYVATARADRSFTVSENTLYKVLEGVTRSMNISHGTKARGQGPRLDVGHVTEAATEFYRRPSNTMLELLMESYARIGDVKRVKYHFRKIPVRQRKMFHKEYVLKAYAARGDTAGALQTFKEMTAEMDKPPLVRTWNALLRAYAKNDDLVGASQVFDDLMKSPAKPDAYSFTAILDMMSQRGDVDGVKDMFALAADIDPTIIQSTDVAGYLVTAFVNNDDMETAELVAKQLRQRLESGRMGGDFRPIWNILATAHALRRDVVSTRRIYQEMEASGTAPDARTYAALLLALCLTRNTDSAYKILQLVIPVKLTKPLALHYAIVMAGYINQGSYEKVPFVDNLRKARGIRPTTSTRMAYVKAVALSEHAGRYKKDESEVMERTNRVVNEMLWKENPWESASEPQTGLGIRNLEQAGGAYLDIVMLLQGDRKSFDTVQQLFAEYLKQRETLSKKGESIDGDKKFAPALRMLVALMNAHFKSELYDEVERLWNLAVEQATILTQAPLPQSAITPEYKYPPANALPPGRRHLLARPLVIYLRTLHFQGRYADAQRTVSGLLAQGFALDNLSWNLYIQLLARSGRISAAFSLCEKHLMPQWRGWRTDEEQLRRRYWRTRGWDYMNINPNKAKANVNMPQYRTMVFLATALKYVRRLAAIGGGNALGNKEEEPLNEGLLRENAPRTMAALQAMPMIDDDLQTRFLRDE</sequence>
<reference evidence="3 4" key="1">
    <citation type="journal article" date="2019" name="Sci. Rep.">
        <title>A multi-omics analysis of the grapevine pathogen Lasiodiplodia theobromae reveals that temperature affects the expression of virulence- and pathogenicity-related genes.</title>
        <authorList>
            <person name="Felix C."/>
            <person name="Meneses R."/>
            <person name="Goncalves M.F.M."/>
            <person name="Tilleman L."/>
            <person name="Duarte A.S."/>
            <person name="Jorrin-Novo J.V."/>
            <person name="Van de Peer Y."/>
            <person name="Deforce D."/>
            <person name="Van Nieuwerburgh F."/>
            <person name="Esteves A.C."/>
            <person name="Alves A."/>
        </authorList>
    </citation>
    <scope>NUCLEOTIDE SEQUENCE [LARGE SCALE GENOMIC DNA]</scope>
    <source>
        <strain evidence="3 4">LA-SOL3</strain>
    </source>
</reference>
<dbReference type="PANTHER" id="PTHR47934:SF6">
    <property type="entry name" value="MITOCHONDRIAL GROUP I INTRON SPLICING FACTOR CCM1-RELATED"/>
    <property type="match status" value="1"/>
</dbReference>
<dbReference type="NCBIfam" id="TIGR00756">
    <property type="entry name" value="PPR"/>
    <property type="match status" value="1"/>
</dbReference>
<dbReference type="Proteomes" id="UP000325902">
    <property type="component" value="Unassembled WGS sequence"/>
</dbReference>
<dbReference type="GO" id="GO:0003729">
    <property type="term" value="F:mRNA binding"/>
    <property type="evidence" value="ECO:0007669"/>
    <property type="project" value="TreeGrafter"/>
</dbReference>
<dbReference type="Pfam" id="PF13041">
    <property type="entry name" value="PPR_2"/>
    <property type="match status" value="1"/>
</dbReference>
<dbReference type="InterPro" id="IPR051114">
    <property type="entry name" value="Mito_RNA_Proc_CCM1"/>
</dbReference>
<name>A0A5N5DH31_9PEZI</name>
<evidence type="ECO:0000256" key="1">
    <source>
        <dbReference type="PROSITE-ProRule" id="PRU00708"/>
    </source>
</evidence>
<keyword evidence="4" id="KW-1185">Reference proteome</keyword>
<dbReference type="InterPro" id="IPR011990">
    <property type="entry name" value="TPR-like_helical_dom_sf"/>
</dbReference>
<organism evidence="3 4">
    <name type="scientific">Lasiodiplodia theobromae</name>
    <dbReference type="NCBI Taxonomy" id="45133"/>
    <lineage>
        <taxon>Eukaryota</taxon>
        <taxon>Fungi</taxon>
        <taxon>Dikarya</taxon>
        <taxon>Ascomycota</taxon>
        <taxon>Pezizomycotina</taxon>
        <taxon>Dothideomycetes</taxon>
        <taxon>Dothideomycetes incertae sedis</taxon>
        <taxon>Botryosphaeriales</taxon>
        <taxon>Botryosphaeriaceae</taxon>
        <taxon>Lasiodiplodia</taxon>
    </lineage>
</organism>
<dbReference type="OrthoDB" id="185373at2759"/>
<feature type="repeat" description="PPR" evidence="1">
    <location>
        <begin position="582"/>
        <end position="616"/>
    </location>
</feature>
<evidence type="ECO:0000313" key="3">
    <source>
        <dbReference type="EMBL" id="KAB2576342.1"/>
    </source>
</evidence>
<evidence type="ECO:0000313" key="4">
    <source>
        <dbReference type="Proteomes" id="UP000325902"/>
    </source>
</evidence>
<dbReference type="GO" id="GO:0005739">
    <property type="term" value="C:mitochondrion"/>
    <property type="evidence" value="ECO:0007669"/>
    <property type="project" value="TreeGrafter"/>
</dbReference>
<evidence type="ECO:0000256" key="2">
    <source>
        <dbReference type="SAM" id="MobiDB-lite"/>
    </source>
</evidence>
<dbReference type="AlphaFoldDB" id="A0A5N5DH31"/>
<accession>A0A5N5DH31</accession>
<gene>
    <name evidence="3" type="ORF">DBV05_g5149</name>
</gene>
<dbReference type="Gene3D" id="1.25.40.10">
    <property type="entry name" value="Tetratricopeptide repeat domain"/>
    <property type="match status" value="2"/>
</dbReference>